<reference evidence="2 3" key="1">
    <citation type="journal article" date="2018" name="New Phytol.">
        <title>Comparative genomics and transcriptomics depict ericoid mycorrhizal fungi as versatile saprotrophs and plant mutualists.</title>
        <authorList>
            <person name="Martino E."/>
            <person name="Morin E."/>
            <person name="Grelet G.A."/>
            <person name="Kuo A."/>
            <person name="Kohler A."/>
            <person name="Daghino S."/>
            <person name="Barry K.W."/>
            <person name="Cichocki N."/>
            <person name="Clum A."/>
            <person name="Dockter R.B."/>
            <person name="Hainaut M."/>
            <person name="Kuo R.C."/>
            <person name="LaButti K."/>
            <person name="Lindahl B.D."/>
            <person name="Lindquist E.A."/>
            <person name="Lipzen A."/>
            <person name="Khouja H.R."/>
            <person name="Magnuson J."/>
            <person name="Murat C."/>
            <person name="Ohm R.A."/>
            <person name="Singer S.W."/>
            <person name="Spatafora J.W."/>
            <person name="Wang M."/>
            <person name="Veneault-Fourrey C."/>
            <person name="Henrissat B."/>
            <person name="Grigoriev I.V."/>
            <person name="Martin F.M."/>
            <person name="Perotto S."/>
        </authorList>
    </citation>
    <scope>NUCLEOTIDE SEQUENCE [LARGE SCALE GENOMIC DNA]</scope>
    <source>
        <strain evidence="2 3">ATCC 22711</strain>
    </source>
</reference>
<organism evidence="2 3">
    <name type="scientific">Amorphotheca resinae ATCC 22711</name>
    <dbReference type="NCBI Taxonomy" id="857342"/>
    <lineage>
        <taxon>Eukaryota</taxon>
        <taxon>Fungi</taxon>
        <taxon>Dikarya</taxon>
        <taxon>Ascomycota</taxon>
        <taxon>Pezizomycotina</taxon>
        <taxon>Leotiomycetes</taxon>
        <taxon>Helotiales</taxon>
        <taxon>Amorphothecaceae</taxon>
        <taxon>Amorphotheca</taxon>
    </lineage>
</organism>
<evidence type="ECO:0008006" key="4">
    <source>
        <dbReference type="Google" id="ProtNLM"/>
    </source>
</evidence>
<gene>
    <name evidence="2" type="ORF">M430DRAFT_32532</name>
</gene>
<proteinExistence type="predicted"/>
<dbReference type="InParanoid" id="A0A2T3BF10"/>
<feature type="chain" id="PRO_5015555573" description="Secreted protein" evidence="1">
    <location>
        <begin position="29"/>
        <end position="103"/>
    </location>
</feature>
<accession>A0A2T3BF10</accession>
<sequence length="103" mass="10627">MLLASSLCLCPALLFSSLLLYSLSSVVASPASRTSLASITIHDSRFTIQQITTIYTTIPGLLLSLPSGPITITTLAASGAGCRAGLAAETRLTESVGIPETLF</sequence>
<keyword evidence="1" id="KW-0732">Signal</keyword>
<evidence type="ECO:0000256" key="1">
    <source>
        <dbReference type="SAM" id="SignalP"/>
    </source>
</evidence>
<evidence type="ECO:0000313" key="3">
    <source>
        <dbReference type="Proteomes" id="UP000241818"/>
    </source>
</evidence>
<protein>
    <recommendedName>
        <fullName evidence="4">Secreted protein</fullName>
    </recommendedName>
</protein>
<dbReference type="EMBL" id="KZ679006">
    <property type="protein sequence ID" value="PSS27996.1"/>
    <property type="molecule type" value="Genomic_DNA"/>
</dbReference>
<dbReference type="RefSeq" id="XP_024725521.1">
    <property type="nucleotide sequence ID" value="XM_024866192.1"/>
</dbReference>
<keyword evidence="3" id="KW-1185">Reference proteome</keyword>
<feature type="signal peptide" evidence="1">
    <location>
        <begin position="1"/>
        <end position="28"/>
    </location>
</feature>
<evidence type="ECO:0000313" key="2">
    <source>
        <dbReference type="EMBL" id="PSS27996.1"/>
    </source>
</evidence>
<dbReference type="Proteomes" id="UP000241818">
    <property type="component" value="Unassembled WGS sequence"/>
</dbReference>
<dbReference type="AlphaFoldDB" id="A0A2T3BF10"/>
<dbReference type="GeneID" id="36574273"/>
<name>A0A2T3BF10_AMORE</name>